<sequence length="2103" mass="233144">MELTPLLELIATTHREPGNQLLDESVLQQSLDYLSKLPETTHLFCDPDAYPVTVHLMILYTFGDSDVLRWFSARTARWLDVCQRCCCMFHRGVAQLKDNFVMIRGIAVPQVREFIDIIYDHHAARLLPVLTAEAERVAAEDSTTATLSPRAALALADMLSGPHLFRRSATLKQCFSRLFNLTIVQDEFIKPQILLPGTLYLLFDGTLQERLWALNLLQSFRALPVSPDDWDVTLTEEYALHLWRIQDPAFYTEDHATAFWKNTTAIAHAIAPATFAYLNRPRDIDCVKRTTTYDLVPVACVLRNHIMSFCGAPLPYALRTLTVFLRLLDTGFWPLVAPSTFLNFLDTILANPEFARLGLTLTADEDDMVEPRATLADLTAWMGPLFEQLPIAQQQQAGIKLGMALLNMVPVAAVAAVHPNAAYFTAHGLYYLTQCLTTTHVLYDKQLTIELMTRAESRNLVDTQCERILTAATASMRDTFDMTHADDRVRYYSVKLVALAFQYDVVAFAQSRYFLHTEGMGLTSLVRPRLWGLVLRVLSSQDHYFIGELLCVFDNVAGVLPFEFAQQDTTNRAKADYNAHSAQLLARVENVLGKVSYLAPARLRALFARERVLEGLWSCLLCANKEVDIYQAAVNILYEAFDVQGRREGTKELLSLNLAACLAALNVTLKRIMFLKFFEPCPKTVRVLMDVVLALSDPLSGIFIDLGTITPELDAALLDFWTICWGFLDVIYEGTLKWAMQYLNLVEFTRDTLDLSLSVFAAFKPLLTVLAREPGTAETRARRLFADIMSCFRHMLVWLRLGDLSLLSSCVELIFATVDLALELDLPFDDTIVTAIARYGAKAKKFNNKLSTQQRADILDRARKFNEGIVDEVVAEAEGYRETKLESATPVRASPEPRATGGSLYTPRAPAVRAQPKITNFATPTTVPPFQFATKPVFKTTALEAIRLERAQAAKKLQLKPKSLAAPAAPRPAGFNKNHVESSDESDADDVDTTDLFVKAPAAKPKVSVIGPVPSLRRAHVTLTDSQRAEKNMRLRLNVDMSPLYAKILKWNVASTAEFPDNTEYTPVGETFASVAEYTRTFEPLLLLECWQQMVSAKQAGSDEPFKLVVGSRTTLNNFFDVYLLVRKDVLKEKRLGDTDMLVLAFVEEAQLDSAGLPSRATMKTAAAACLGKIREIKHAGEYCDLTIRVSNSNPLLGFLTPRAELFAMKIMQMVTVEREYASLKGLAYYDLADEVVRATPCEPTVRADVSAKKRAYDVNDSQAAAIAGAVGAEGFSLIQGPPGTGKTKTILGIIGCVLTDGAKNTIKADSRAATSSGSGRRILVCAPSNAAVDELVLRIRAGVRDANGAMFSPKVVRLGRSDAINSAVRDLTLEELVDAKIASGNATVQADPKIREEHNKCVAERDQLRTALARGDLLPEAALAAESQLREVNKRRHQLGKQLDDQRERISVSHRNREIARRQIQSQILLGAEVICATLSGSAHDFVAALGMTFETVVIDEAAQCIELSALIPLRYGCKKCIMVGDPNQLPPTVLSQAAARLRYEQSLFVRMQTRHPQLVYLLDVQYRMHPDISAFPSREFYDSRLLNGPDMARVTARAWHAYAPLAPYRFFDIGGAHQQNALTKSLFNMAEARAALDLFAAVESLCGEMAGKVGVISPYKEQVRRIRDVFVKRYGQMILHEVDFNTVDGFQGQEKEIIIMSCVRGSDAKGVGFVGDVRRMNVALTRAKSSMWVLGNRESLLVNKMWRDLVADAEERGCVEVVGKGFCKKLVKVDELQSKVNPHPTGSIANHSTDSRVRKSSPPKPGSNVTLAPHSASSSSTVLQPPVKSELINIVASANLTPVEKVVIPVDPPIRRPNKSESVDPGDQTLEEEKRLKKERKRERKKKEWEAKEREELKPDDSLNQPMTGSSANRPKTNAPTGDSTVKSMATPTGESKKDMADSAPLPLSSGVMKRKTDNSLPEAKRPQNEVSHAVKTSRVFMPKQVPRSTSRYTPKVYEAPSANAEPPLLPARSSNRKPELYPTRVGYEQYRESRPNQTNNGHLGRYEPQVRSGTLPPRAGYPVPNVSGGVMSNGGSSRGAHRGRGRGRGTNVPNIFIKRK</sequence>
<dbReference type="CDD" id="cd18808">
    <property type="entry name" value="SF1_C_Upf1"/>
    <property type="match status" value="1"/>
</dbReference>
<evidence type="ECO:0000313" key="13">
    <source>
        <dbReference type="EMBL" id="ODQ77343.1"/>
    </source>
</evidence>
<feature type="compositionally biased region" description="Polar residues" evidence="8">
    <location>
        <begin position="1904"/>
        <end position="1936"/>
    </location>
</feature>
<dbReference type="GO" id="GO:0019904">
    <property type="term" value="F:protein domain specific binding"/>
    <property type="evidence" value="ECO:0007669"/>
    <property type="project" value="EnsemblFungi"/>
</dbReference>
<dbReference type="InterPro" id="IPR041677">
    <property type="entry name" value="DNA2/NAM7_AAA_11"/>
</dbReference>
<dbReference type="Pfam" id="PF23576">
    <property type="entry name" value="SEN1_barrel"/>
    <property type="match status" value="1"/>
</dbReference>
<dbReference type="GO" id="GO:0035649">
    <property type="term" value="C:Nrd1 complex"/>
    <property type="evidence" value="ECO:0007669"/>
    <property type="project" value="EnsemblFungi"/>
</dbReference>
<dbReference type="OrthoDB" id="6513042at2759"/>
<dbReference type="GO" id="GO:0016180">
    <property type="term" value="P:snRNA processing"/>
    <property type="evidence" value="ECO:0007669"/>
    <property type="project" value="EnsemblFungi"/>
</dbReference>
<dbReference type="GO" id="GO:0016787">
    <property type="term" value="F:hydrolase activity"/>
    <property type="evidence" value="ECO:0007669"/>
    <property type="project" value="UniProtKB-KW"/>
</dbReference>
<evidence type="ECO:0000259" key="11">
    <source>
        <dbReference type="Pfam" id="PF13087"/>
    </source>
</evidence>
<accession>A0A1E3QI02</accession>
<dbReference type="GO" id="GO:0006386">
    <property type="term" value="P:termination of RNA polymerase III transcription"/>
    <property type="evidence" value="ECO:0007669"/>
    <property type="project" value="EnsemblFungi"/>
</dbReference>
<feature type="compositionally biased region" description="Basic and acidic residues" evidence="8">
    <location>
        <begin position="1888"/>
        <end position="1903"/>
    </location>
</feature>
<evidence type="ECO:0000256" key="8">
    <source>
        <dbReference type="SAM" id="MobiDB-lite"/>
    </source>
</evidence>
<proteinExistence type="inferred from homology"/>
<evidence type="ECO:0000259" key="9">
    <source>
        <dbReference type="Pfam" id="PF12726"/>
    </source>
</evidence>
<feature type="region of interest" description="Disordered" evidence="8">
    <location>
        <begin position="885"/>
        <end position="906"/>
    </location>
</feature>
<reference evidence="14" key="1">
    <citation type="submission" date="2016-05" db="EMBL/GenBank/DDBJ databases">
        <title>Comparative genomics of biotechnologically important yeasts.</title>
        <authorList>
            <consortium name="DOE Joint Genome Institute"/>
            <person name="Riley R."/>
            <person name="Haridas S."/>
            <person name="Wolfe K.H."/>
            <person name="Lopes M.R."/>
            <person name="Hittinger C.T."/>
            <person name="Goker M."/>
            <person name="Salamov A."/>
            <person name="Wisecaver J."/>
            <person name="Long T.M."/>
            <person name="Aerts A.L."/>
            <person name="Barry K."/>
            <person name="Choi C."/>
            <person name="Clum A."/>
            <person name="Coughlan A.Y."/>
            <person name="Deshpande S."/>
            <person name="Douglass A.P."/>
            <person name="Hanson S.J."/>
            <person name="Klenk H.-P."/>
            <person name="Labutti K."/>
            <person name="Lapidus A."/>
            <person name="Lindquist E."/>
            <person name="Lipzen A."/>
            <person name="Meier-Kolthoff J.P."/>
            <person name="Ohm R.A."/>
            <person name="Otillar R.P."/>
            <person name="Pangilinan J."/>
            <person name="Peng Y."/>
            <person name="Rokas A."/>
            <person name="Rosa C.A."/>
            <person name="Scheuner C."/>
            <person name="Sibirny A.A."/>
            <person name="Slot J.C."/>
            <person name="Stielow J.B."/>
            <person name="Sun H."/>
            <person name="Kurtzman C.P."/>
            <person name="Blackwell M."/>
            <person name="Grigoriev I.V."/>
            <person name="Jeffries T.W."/>
        </authorList>
    </citation>
    <scope>NUCLEOTIDE SEQUENCE [LARGE SCALE GENOMIC DNA]</scope>
    <source>
        <strain evidence="14">NRRL Y-12698</strain>
    </source>
</reference>
<dbReference type="InterPro" id="IPR056474">
    <property type="entry name" value="SEN1_barrel"/>
</dbReference>
<keyword evidence="4" id="KW-0378">Hydrolase</keyword>
<dbReference type="GO" id="GO:0033678">
    <property type="term" value="F:5'-3' DNA/RNA helicase activity"/>
    <property type="evidence" value="ECO:0007669"/>
    <property type="project" value="EnsemblFungi"/>
</dbReference>
<keyword evidence="3" id="KW-0547">Nucleotide-binding</keyword>
<dbReference type="GO" id="GO:0016604">
    <property type="term" value="C:nuclear body"/>
    <property type="evidence" value="ECO:0007669"/>
    <property type="project" value="TreeGrafter"/>
</dbReference>
<evidence type="ECO:0000256" key="4">
    <source>
        <dbReference type="ARBA" id="ARBA00022801"/>
    </source>
</evidence>
<dbReference type="GO" id="GO:0045005">
    <property type="term" value="P:DNA-templated DNA replication maintenance of fidelity"/>
    <property type="evidence" value="ECO:0007669"/>
    <property type="project" value="EnsemblFungi"/>
</dbReference>
<dbReference type="InterPro" id="IPR047187">
    <property type="entry name" value="SF1_C_Upf1"/>
</dbReference>
<dbReference type="InterPro" id="IPR024481">
    <property type="entry name" value="Helicase_Sen1_N"/>
</dbReference>
<dbReference type="GO" id="GO:0006357">
    <property type="term" value="P:regulation of transcription by RNA polymerase II"/>
    <property type="evidence" value="ECO:0007669"/>
    <property type="project" value="EnsemblFungi"/>
</dbReference>
<evidence type="ECO:0000259" key="10">
    <source>
        <dbReference type="Pfam" id="PF13086"/>
    </source>
</evidence>
<dbReference type="Gene3D" id="3.40.50.300">
    <property type="entry name" value="P-loop containing nucleotide triphosphate hydrolases"/>
    <property type="match status" value="2"/>
</dbReference>
<dbReference type="GO" id="GO:0006369">
    <property type="term" value="P:termination of RNA polymerase II transcription"/>
    <property type="evidence" value="ECO:0007669"/>
    <property type="project" value="EnsemblFungi"/>
</dbReference>
<dbReference type="CDD" id="cd18042">
    <property type="entry name" value="DEXXQc_SETX"/>
    <property type="match status" value="1"/>
</dbReference>
<feature type="region of interest" description="Disordered" evidence="8">
    <location>
        <begin position="1781"/>
        <end position="1826"/>
    </location>
</feature>
<evidence type="ECO:0000256" key="6">
    <source>
        <dbReference type="ARBA" id="ARBA00022840"/>
    </source>
</evidence>
<protein>
    <recommendedName>
        <fullName evidence="15">UvrD-like helicase ATP-binding domain-containing protein</fullName>
    </recommendedName>
</protein>
<evidence type="ECO:0000256" key="5">
    <source>
        <dbReference type="ARBA" id="ARBA00022806"/>
    </source>
</evidence>
<dbReference type="GO" id="GO:0043139">
    <property type="term" value="F:5'-3' DNA helicase activity"/>
    <property type="evidence" value="ECO:0007669"/>
    <property type="project" value="EnsemblFungi"/>
</dbReference>
<dbReference type="Pfam" id="PF12726">
    <property type="entry name" value="SEN1_N"/>
    <property type="match status" value="1"/>
</dbReference>
<dbReference type="GO" id="GO:0032040">
    <property type="term" value="C:small-subunit processome"/>
    <property type="evidence" value="ECO:0007669"/>
    <property type="project" value="EnsemblFungi"/>
</dbReference>
<dbReference type="FunFam" id="3.40.50.300:FF:001152">
    <property type="entry name" value="tRNA-splicing endonuclease, putative"/>
    <property type="match status" value="1"/>
</dbReference>
<keyword evidence="5" id="KW-0347">Helicase</keyword>
<feature type="domain" description="Helicase Sen1 N-terminal" evidence="9">
    <location>
        <begin position="73"/>
        <end position="812"/>
    </location>
</feature>
<feature type="region of interest" description="Disordered" evidence="8">
    <location>
        <begin position="961"/>
        <end position="991"/>
    </location>
</feature>
<dbReference type="STRING" id="984486.A0A1E3QI02"/>
<dbReference type="GO" id="GO:0001147">
    <property type="term" value="F:transcription termination site sequence-specific DNA binding"/>
    <property type="evidence" value="ECO:0007669"/>
    <property type="project" value="TreeGrafter"/>
</dbReference>
<dbReference type="GO" id="GO:0031124">
    <property type="term" value="P:mRNA 3'-end processing"/>
    <property type="evidence" value="ECO:0007669"/>
    <property type="project" value="EnsemblFungi"/>
</dbReference>
<dbReference type="InterPro" id="IPR045055">
    <property type="entry name" value="DNA2/NAM7-like"/>
</dbReference>
<dbReference type="RefSeq" id="XP_018982671.1">
    <property type="nucleotide sequence ID" value="XM_019130638.1"/>
</dbReference>
<organism evidence="13 14">
    <name type="scientific">Babjeviella inositovora NRRL Y-12698</name>
    <dbReference type="NCBI Taxonomy" id="984486"/>
    <lineage>
        <taxon>Eukaryota</taxon>
        <taxon>Fungi</taxon>
        <taxon>Dikarya</taxon>
        <taxon>Ascomycota</taxon>
        <taxon>Saccharomycotina</taxon>
        <taxon>Pichiomycetes</taxon>
        <taxon>Serinales incertae sedis</taxon>
        <taxon>Babjeviella</taxon>
    </lineage>
</organism>
<feature type="region of interest" description="Disordered" evidence="8">
    <location>
        <begin position="1853"/>
        <end position="2103"/>
    </location>
</feature>
<dbReference type="Pfam" id="PF13086">
    <property type="entry name" value="AAA_11"/>
    <property type="match status" value="1"/>
</dbReference>
<dbReference type="GO" id="GO:0031126">
    <property type="term" value="P:sno(s)RNA 3'-end processing"/>
    <property type="evidence" value="ECO:0007669"/>
    <property type="project" value="EnsemblFungi"/>
</dbReference>
<evidence type="ECO:0000256" key="3">
    <source>
        <dbReference type="ARBA" id="ARBA00022741"/>
    </source>
</evidence>
<dbReference type="GO" id="GO:0060257">
    <property type="term" value="P:negative regulation of flocculation"/>
    <property type="evidence" value="ECO:0007669"/>
    <property type="project" value="EnsemblFungi"/>
</dbReference>
<dbReference type="GO" id="GO:0005737">
    <property type="term" value="C:cytoplasm"/>
    <property type="evidence" value="ECO:0007669"/>
    <property type="project" value="EnsemblFungi"/>
</dbReference>
<dbReference type="GO" id="GO:0005524">
    <property type="term" value="F:ATP binding"/>
    <property type="evidence" value="ECO:0007669"/>
    <property type="project" value="UniProtKB-KW"/>
</dbReference>
<dbReference type="SUPFAM" id="SSF52540">
    <property type="entry name" value="P-loop containing nucleoside triphosphate hydrolases"/>
    <property type="match status" value="1"/>
</dbReference>
<dbReference type="InterPro" id="IPR027417">
    <property type="entry name" value="P-loop_NTPase"/>
</dbReference>
<dbReference type="PANTHER" id="PTHR10887">
    <property type="entry name" value="DNA2/NAM7 HELICASE FAMILY"/>
    <property type="match status" value="1"/>
</dbReference>
<feature type="domain" description="DNA2/NAM7 helicase helicase" evidence="10">
    <location>
        <begin position="1259"/>
        <end position="1538"/>
    </location>
</feature>
<keyword evidence="14" id="KW-1185">Reference proteome</keyword>
<keyword evidence="7" id="KW-0539">Nucleus</keyword>
<dbReference type="GO" id="GO:0006283">
    <property type="term" value="P:transcription-coupled nucleotide-excision repair"/>
    <property type="evidence" value="ECO:0007669"/>
    <property type="project" value="EnsemblFungi"/>
</dbReference>
<feature type="domain" description="DNA2/NAM7 helicase-like C-terminal" evidence="11">
    <location>
        <begin position="1545"/>
        <end position="1739"/>
    </location>
</feature>
<dbReference type="GO" id="GO:0005657">
    <property type="term" value="C:replication fork"/>
    <property type="evidence" value="ECO:0007669"/>
    <property type="project" value="EnsemblFungi"/>
</dbReference>
<evidence type="ECO:0000256" key="2">
    <source>
        <dbReference type="ARBA" id="ARBA00007913"/>
    </source>
</evidence>
<feature type="compositionally biased region" description="Low complexity" evidence="8">
    <location>
        <begin position="2068"/>
        <end position="2078"/>
    </location>
</feature>
<evidence type="ECO:0000313" key="14">
    <source>
        <dbReference type="Proteomes" id="UP000094336"/>
    </source>
</evidence>
<feature type="compositionally biased region" description="Polar residues" evidence="8">
    <location>
        <begin position="1809"/>
        <end position="1825"/>
    </location>
</feature>
<evidence type="ECO:0000256" key="7">
    <source>
        <dbReference type="ARBA" id="ARBA00023242"/>
    </source>
</evidence>
<dbReference type="PANTHER" id="PTHR10887:SF495">
    <property type="entry name" value="HELICASE SENATAXIN ISOFORM X1-RELATED"/>
    <property type="match status" value="1"/>
</dbReference>
<dbReference type="GeneID" id="30148491"/>
<gene>
    <name evidence="13" type="ORF">BABINDRAFT_169216</name>
</gene>
<keyword evidence="6" id="KW-0067">ATP-binding</keyword>
<dbReference type="Proteomes" id="UP000094336">
    <property type="component" value="Unassembled WGS sequence"/>
</dbReference>
<evidence type="ECO:0008006" key="15">
    <source>
        <dbReference type="Google" id="ProtNLM"/>
    </source>
</evidence>
<dbReference type="GO" id="GO:0008033">
    <property type="term" value="P:tRNA processing"/>
    <property type="evidence" value="ECO:0007669"/>
    <property type="project" value="EnsemblFungi"/>
</dbReference>
<evidence type="ECO:0000259" key="12">
    <source>
        <dbReference type="Pfam" id="PF23576"/>
    </source>
</evidence>
<dbReference type="GO" id="GO:0006364">
    <property type="term" value="P:rRNA processing"/>
    <property type="evidence" value="ECO:0007669"/>
    <property type="project" value="EnsemblFungi"/>
</dbReference>
<feature type="domain" description="Helicase SEN1 beta-barrel" evidence="12">
    <location>
        <begin position="1102"/>
        <end position="1211"/>
    </location>
</feature>
<feature type="compositionally biased region" description="Low complexity" evidence="8">
    <location>
        <begin position="961"/>
        <end position="973"/>
    </location>
</feature>
<comment type="similarity">
    <text evidence="2">Belongs to the DNA2/NAM7 helicase family.</text>
</comment>
<dbReference type="EMBL" id="KV454441">
    <property type="protein sequence ID" value="ODQ77343.1"/>
    <property type="molecule type" value="Genomic_DNA"/>
</dbReference>
<comment type="subcellular location">
    <subcellularLocation>
        <location evidence="1">Nucleus</location>
    </subcellularLocation>
</comment>
<dbReference type="Pfam" id="PF13087">
    <property type="entry name" value="AAA_12"/>
    <property type="match status" value="1"/>
</dbReference>
<dbReference type="InterPro" id="IPR041679">
    <property type="entry name" value="DNA2/NAM7-like_C"/>
</dbReference>
<dbReference type="InterPro" id="IPR044340">
    <property type="entry name" value="Helicase_Sen1_1B_dom"/>
</dbReference>
<dbReference type="GO" id="GO:0045454">
    <property type="term" value="P:cell redox homeostasis"/>
    <property type="evidence" value="ECO:0007669"/>
    <property type="project" value="EnsemblFungi"/>
</dbReference>
<name>A0A1E3QI02_9ASCO</name>
<evidence type="ECO:0000256" key="1">
    <source>
        <dbReference type="ARBA" id="ARBA00004123"/>
    </source>
</evidence>
<dbReference type="CDD" id="cd21408">
    <property type="entry name" value="1B_Sen1p-like"/>
    <property type="match status" value="1"/>
</dbReference>
<feature type="compositionally biased region" description="Basic and acidic residues" evidence="8">
    <location>
        <begin position="1957"/>
        <end position="1970"/>
    </location>
</feature>
<dbReference type="FunFam" id="3.40.50.300:FF:000326">
    <property type="entry name" value="P-loop containing nucleoside triphosphate hydrolase"/>
    <property type="match status" value="1"/>
</dbReference>